<organism evidence="2 3">
    <name type="scientific">Phlyctema vagabunda</name>
    <dbReference type="NCBI Taxonomy" id="108571"/>
    <lineage>
        <taxon>Eukaryota</taxon>
        <taxon>Fungi</taxon>
        <taxon>Dikarya</taxon>
        <taxon>Ascomycota</taxon>
        <taxon>Pezizomycotina</taxon>
        <taxon>Leotiomycetes</taxon>
        <taxon>Helotiales</taxon>
        <taxon>Dermateaceae</taxon>
        <taxon>Phlyctema</taxon>
    </lineage>
</organism>
<feature type="compositionally biased region" description="Low complexity" evidence="1">
    <location>
        <begin position="312"/>
        <end position="322"/>
    </location>
</feature>
<name>A0ABR4PIT1_9HELO</name>
<feature type="compositionally biased region" description="Polar residues" evidence="1">
    <location>
        <begin position="239"/>
        <end position="254"/>
    </location>
</feature>
<keyword evidence="3" id="KW-1185">Reference proteome</keyword>
<evidence type="ECO:0000313" key="2">
    <source>
        <dbReference type="EMBL" id="KAL3423205.1"/>
    </source>
</evidence>
<sequence length="364" mass="38605">MPQEPRTKRHLDVLQSMINGILIETGRALRPIDKDGSRTLAPTNARLQSTLPSAVENFHQALDELESDIVRAKAVLGRDLAQIRAQRVAAEHSPVEVPEKPPKAEPETIPENLQAPVAVMTASQPAPEPIIKEEFVKPKSPEPTPAAPSPKVQAKEAIPTDIKISQIPSPPTSSVTDNSKPILPPGLGIDTSADSQAPAPSTGGIPDSSIDSLFDDLVEGTTNGDTDINFGDMDFSMPDPNTSTQNGTQSQAQAQEFDLSTFGENMNDVNLDFDMDTAATDNASGDKQPQKQSDKSNDLDDLFGMDTNTGAGDSMDLDMSMDIGGGGGGDDFDDLFFGMEDENMGGDNGSGELGHGDLDSFFGL</sequence>
<evidence type="ECO:0000256" key="1">
    <source>
        <dbReference type="SAM" id="MobiDB-lite"/>
    </source>
</evidence>
<proteinExistence type="predicted"/>
<feature type="compositionally biased region" description="Basic and acidic residues" evidence="1">
    <location>
        <begin position="288"/>
        <end position="298"/>
    </location>
</feature>
<protein>
    <recommendedName>
        <fullName evidence="4">Mediator complex subunit 11</fullName>
    </recommendedName>
</protein>
<accession>A0ABR4PIT1</accession>
<dbReference type="Proteomes" id="UP001629113">
    <property type="component" value="Unassembled WGS sequence"/>
</dbReference>
<feature type="region of interest" description="Disordered" evidence="1">
    <location>
        <begin position="274"/>
        <end position="359"/>
    </location>
</feature>
<gene>
    <name evidence="2" type="ORF">PVAG01_04952</name>
</gene>
<dbReference type="EMBL" id="JBFCZG010000004">
    <property type="protein sequence ID" value="KAL3423205.1"/>
    <property type="molecule type" value="Genomic_DNA"/>
</dbReference>
<feature type="compositionally biased region" description="Acidic residues" evidence="1">
    <location>
        <begin position="330"/>
        <end position="344"/>
    </location>
</feature>
<comment type="caution">
    <text evidence="2">The sequence shown here is derived from an EMBL/GenBank/DDBJ whole genome shotgun (WGS) entry which is preliminary data.</text>
</comment>
<evidence type="ECO:0008006" key="4">
    <source>
        <dbReference type="Google" id="ProtNLM"/>
    </source>
</evidence>
<reference evidence="2 3" key="1">
    <citation type="submission" date="2024-06" db="EMBL/GenBank/DDBJ databases">
        <title>Complete genome of Phlyctema vagabunda strain 19-DSS-EL-015.</title>
        <authorList>
            <person name="Fiorenzani C."/>
        </authorList>
    </citation>
    <scope>NUCLEOTIDE SEQUENCE [LARGE SCALE GENOMIC DNA]</scope>
    <source>
        <strain evidence="2 3">19-DSS-EL-015</strain>
    </source>
</reference>
<evidence type="ECO:0000313" key="3">
    <source>
        <dbReference type="Proteomes" id="UP001629113"/>
    </source>
</evidence>
<feature type="region of interest" description="Disordered" evidence="1">
    <location>
        <begin position="135"/>
        <end position="258"/>
    </location>
</feature>